<protein>
    <submittedName>
        <fullName evidence="4">Immunoglobulin</fullName>
    </submittedName>
</protein>
<feature type="non-terminal residue" evidence="4">
    <location>
        <position position="170"/>
    </location>
</feature>
<evidence type="ECO:0000256" key="2">
    <source>
        <dbReference type="SAM" id="SignalP"/>
    </source>
</evidence>
<organism evidence="4 5">
    <name type="scientific">Oryctes borbonicus</name>
    <dbReference type="NCBI Taxonomy" id="1629725"/>
    <lineage>
        <taxon>Eukaryota</taxon>
        <taxon>Metazoa</taxon>
        <taxon>Ecdysozoa</taxon>
        <taxon>Arthropoda</taxon>
        <taxon>Hexapoda</taxon>
        <taxon>Insecta</taxon>
        <taxon>Pterygota</taxon>
        <taxon>Neoptera</taxon>
        <taxon>Endopterygota</taxon>
        <taxon>Coleoptera</taxon>
        <taxon>Polyphaga</taxon>
        <taxon>Scarabaeiformia</taxon>
        <taxon>Scarabaeidae</taxon>
        <taxon>Dynastinae</taxon>
        <taxon>Oryctes</taxon>
    </lineage>
</organism>
<sequence length="170" mass="19229">MYSSAFLLVTIAICCGAVPLEKIIEVPEGHTVQISCESTDRNHNFAFWKLASGNILGPRNEYNANKYEYDVLNGTLYVRNISPGDEGSYTCFSNDLSNSSVHARSIRMIVMRDWSRYQDQNTMSATGIILLIGCILILAGGGYLLYMRWSREHRLRSILMEEEEEEEDSG</sequence>
<accession>A0A0T6B4J3</accession>
<dbReference type="OrthoDB" id="10258440at2759"/>
<comment type="caution">
    <text evidence="4">The sequence shown here is derived from an EMBL/GenBank/DDBJ whole genome shotgun (WGS) entry which is preliminary data.</text>
</comment>
<gene>
    <name evidence="4" type="ORF">AMK59_3199</name>
</gene>
<dbReference type="InterPro" id="IPR003599">
    <property type="entry name" value="Ig_sub"/>
</dbReference>
<dbReference type="InterPro" id="IPR036179">
    <property type="entry name" value="Ig-like_dom_sf"/>
</dbReference>
<dbReference type="Proteomes" id="UP000051574">
    <property type="component" value="Unassembled WGS sequence"/>
</dbReference>
<evidence type="ECO:0000259" key="3">
    <source>
        <dbReference type="PROSITE" id="PS50835"/>
    </source>
</evidence>
<feature type="chain" id="PRO_5006668390" evidence="2">
    <location>
        <begin position="17"/>
        <end position="170"/>
    </location>
</feature>
<dbReference type="EMBL" id="LJIG01009947">
    <property type="protein sequence ID" value="KRT82062.1"/>
    <property type="molecule type" value="Genomic_DNA"/>
</dbReference>
<dbReference type="SMART" id="SM00409">
    <property type="entry name" value="IG"/>
    <property type="match status" value="1"/>
</dbReference>
<keyword evidence="1" id="KW-0812">Transmembrane</keyword>
<evidence type="ECO:0000313" key="4">
    <source>
        <dbReference type="EMBL" id="KRT82062.1"/>
    </source>
</evidence>
<keyword evidence="1" id="KW-0472">Membrane</keyword>
<name>A0A0T6B4J3_9SCAR</name>
<feature type="transmembrane region" description="Helical" evidence="1">
    <location>
        <begin position="125"/>
        <end position="146"/>
    </location>
</feature>
<feature type="signal peptide" evidence="2">
    <location>
        <begin position="1"/>
        <end position="16"/>
    </location>
</feature>
<keyword evidence="2" id="KW-0732">Signal</keyword>
<dbReference type="InterPro" id="IPR007110">
    <property type="entry name" value="Ig-like_dom"/>
</dbReference>
<proteinExistence type="predicted"/>
<reference evidence="4 5" key="1">
    <citation type="submission" date="2015-09" db="EMBL/GenBank/DDBJ databases">
        <title>Draft genome of the scarab beetle Oryctes borbonicus.</title>
        <authorList>
            <person name="Meyer J.M."/>
            <person name="Markov G.V."/>
            <person name="Baskaran P."/>
            <person name="Herrmann M."/>
            <person name="Sommer R.J."/>
            <person name="Roedelsperger C."/>
        </authorList>
    </citation>
    <scope>NUCLEOTIDE SEQUENCE [LARGE SCALE GENOMIC DNA]</scope>
    <source>
        <strain evidence="4">OB123</strain>
        <tissue evidence="4">Whole animal</tissue>
    </source>
</reference>
<keyword evidence="1" id="KW-1133">Transmembrane helix</keyword>
<evidence type="ECO:0000256" key="1">
    <source>
        <dbReference type="SAM" id="Phobius"/>
    </source>
</evidence>
<dbReference type="SUPFAM" id="SSF48726">
    <property type="entry name" value="Immunoglobulin"/>
    <property type="match status" value="1"/>
</dbReference>
<dbReference type="Pfam" id="PF00047">
    <property type="entry name" value="ig"/>
    <property type="match status" value="1"/>
</dbReference>
<evidence type="ECO:0000313" key="5">
    <source>
        <dbReference type="Proteomes" id="UP000051574"/>
    </source>
</evidence>
<dbReference type="InterPro" id="IPR013783">
    <property type="entry name" value="Ig-like_fold"/>
</dbReference>
<feature type="domain" description="Ig-like" evidence="3">
    <location>
        <begin position="19"/>
        <end position="107"/>
    </location>
</feature>
<dbReference type="Gene3D" id="2.60.40.10">
    <property type="entry name" value="Immunoglobulins"/>
    <property type="match status" value="1"/>
</dbReference>
<dbReference type="InterPro" id="IPR013151">
    <property type="entry name" value="Immunoglobulin_dom"/>
</dbReference>
<dbReference type="PROSITE" id="PS50835">
    <property type="entry name" value="IG_LIKE"/>
    <property type="match status" value="1"/>
</dbReference>
<keyword evidence="5" id="KW-1185">Reference proteome</keyword>
<dbReference type="AlphaFoldDB" id="A0A0T6B4J3"/>